<evidence type="ECO:0000313" key="2">
    <source>
        <dbReference type="Proteomes" id="UP001432146"/>
    </source>
</evidence>
<evidence type="ECO:0000313" key="1">
    <source>
        <dbReference type="EMBL" id="KAK9298923.1"/>
    </source>
</evidence>
<dbReference type="Proteomes" id="UP001432146">
    <property type="component" value="Unassembled WGS sequence"/>
</dbReference>
<protein>
    <submittedName>
        <fullName evidence="1">Uncharacterized protein</fullName>
    </submittedName>
</protein>
<sequence length="105" mass="11876">MAAELLAELGCVERLSSHRSNEVVFKQALRQLFRTTRIRTSMEFVGDSVNIRAAAYNFHRAKESPWRCADPQGGRWRVNLDSASGVVLFQSFEQQTAALTWFPAS</sequence>
<gene>
    <name evidence="1" type="ORF">QLX08_007900</name>
</gene>
<comment type="caution">
    <text evidence="1">The sequence shown here is derived from an EMBL/GenBank/DDBJ whole genome shotgun (WGS) entry which is preliminary data.</text>
</comment>
<dbReference type="AlphaFoldDB" id="A0AAW0ZMW1"/>
<organism evidence="1 2">
    <name type="scientific">Tetragonisca angustula</name>
    <dbReference type="NCBI Taxonomy" id="166442"/>
    <lineage>
        <taxon>Eukaryota</taxon>
        <taxon>Metazoa</taxon>
        <taxon>Ecdysozoa</taxon>
        <taxon>Arthropoda</taxon>
        <taxon>Hexapoda</taxon>
        <taxon>Insecta</taxon>
        <taxon>Pterygota</taxon>
        <taxon>Neoptera</taxon>
        <taxon>Endopterygota</taxon>
        <taxon>Hymenoptera</taxon>
        <taxon>Apocrita</taxon>
        <taxon>Aculeata</taxon>
        <taxon>Apoidea</taxon>
        <taxon>Anthophila</taxon>
        <taxon>Apidae</taxon>
        <taxon>Tetragonisca</taxon>
    </lineage>
</organism>
<dbReference type="EMBL" id="JAWNGG020000160">
    <property type="protein sequence ID" value="KAK9298923.1"/>
    <property type="molecule type" value="Genomic_DNA"/>
</dbReference>
<keyword evidence="2" id="KW-1185">Reference proteome</keyword>
<proteinExistence type="predicted"/>
<name>A0AAW0ZMW1_9HYME</name>
<reference evidence="1 2" key="1">
    <citation type="submission" date="2024-05" db="EMBL/GenBank/DDBJ databases">
        <title>The nuclear and mitochondrial genome assemblies of Tetragonisca angustula (Apidae: Meliponini), a tiny yet remarkable pollinator in the Neotropics.</title>
        <authorList>
            <person name="Ferrari R."/>
            <person name="Ricardo P.C."/>
            <person name="Dias F.C."/>
            <person name="Araujo N.S."/>
            <person name="Soares D.O."/>
            <person name="Zhou Q.-S."/>
            <person name="Zhu C.-D."/>
            <person name="Coutinho L."/>
            <person name="Airas M.C."/>
            <person name="Batista T.M."/>
        </authorList>
    </citation>
    <scope>NUCLEOTIDE SEQUENCE [LARGE SCALE GENOMIC DNA]</scope>
    <source>
        <strain evidence="1">ASF017062</strain>
        <tissue evidence="1">Abdomen</tissue>
    </source>
</reference>
<accession>A0AAW0ZMW1</accession>